<dbReference type="SUPFAM" id="SSF48537">
    <property type="entry name" value="Phospholipase C/P1 nuclease"/>
    <property type="match status" value="1"/>
</dbReference>
<keyword evidence="1" id="KW-0732">Signal</keyword>
<accession>A0A250ILT2</accession>
<dbReference type="InterPro" id="IPR008947">
    <property type="entry name" value="PLipase_C/P1_nuclease_dom_sf"/>
</dbReference>
<sequence>MPLLPARLLLLATLCLPLAARAFSVTNHESLTRAAVDEALAAEGTSPLAEYREAMVSGTRKEDLNLHVKWTGWTHFFRPGTSLDTTFRKDSSARIQALWQEVEEAASHGDLERAYDRVGHLVHHIQDMAVPMHVVPVMHTLSDRFEQHPIGQKALAQPSARVLEPMSGEEAQVSLALETLVVVRSDVLAVEGGTIPWSAFWAEPTQEGPGEFGAYGTVGNAFDTPQVTWRGRTWAVDPAAYEAFVTARARAAVDYSRAFLIWATRRVTALDQARAQLARPRWIPPPALALELMGGAVTSFQGLSPVAGARALIPLPWTFGLSASYARTLGGPLAAGVGGSWTLALRSPPLLTARLGYAKGLDLRATAGAGLSSVGGALHPELPVGLRLHTQWGQRLSLSMEAQYRAFAPSAAPWAQGVTFTVGTGFTWGDN</sequence>
<dbReference type="OrthoDB" id="5379730at2"/>
<evidence type="ECO:0000256" key="1">
    <source>
        <dbReference type="SAM" id="SignalP"/>
    </source>
</evidence>
<keyword evidence="3" id="KW-1185">Reference proteome</keyword>
<dbReference type="KEGG" id="mbd:MEBOL_005617"/>
<evidence type="ECO:0000313" key="3">
    <source>
        <dbReference type="Proteomes" id="UP000217289"/>
    </source>
</evidence>
<dbReference type="Gene3D" id="1.10.575.10">
    <property type="entry name" value="P1 Nuclease"/>
    <property type="match status" value="1"/>
</dbReference>
<feature type="chain" id="PRO_5012242042" evidence="1">
    <location>
        <begin position="23"/>
        <end position="431"/>
    </location>
</feature>
<dbReference type="RefSeq" id="WP_095980366.1">
    <property type="nucleotide sequence ID" value="NZ_CP022163.1"/>
</dbReference>
<feature type="signal peptide" evidence="1">
    <location>
        <begin position="1"/>
        <end position="22"/>
    </location>
</feature>
<name>A0A250ILT2_9BACT</name>
<dbReference type="AlphaFoldDB" id="A0A250ILT2"/>
<protein>
    <submittedName>
        <fullName evidence="2">Uncharacterized protein</fullName>
    </submittedName>
</protein>
<gene>
    <name evidence="2" type="ORF">MEBOL_005617</name>
</gene>
<reference evidence="2 3" key="1">
    <citation type="submission" date="2017-06" db="EMBL/GenBank/DDBJ databases">
        <authorList>
            <person name="Kim H.J."/>
            <person name="Triplett B.A."/>
        </authorList>
    </citation>
    <scope>NUCLEOTIDE SEQUENCE [LARGE SCALE GENOMIC DNA]</scope>
    <source>
        <strain evidence="2 3">DSM 14713</strain>
    </source>
</reference>
<proteinExistence type="predicted"/>
<dbReference type="Proteomes" id="UP000217289">
    <property type="component" value="Chromosome"/>
</dbReference>
<dbReference type="EMBL" id="CP022163">
    <property type="protein sequence ID" value="ATB32141.1"/>
    <property type="molecule type" value="Genomic_DNA"/>
</dbReference>
<evidence type="ECO:0000313" key="2">
    <source>
        <dbReference type="EMBL" id="ATB32141.1"/>
    </source>
</evidence>
<organism evidence="2 3">
    <name type="scientific">Melittangium boletus DSM 14713</name>
    <dbReference type="NCBI Taxonomy" id="1294270"/>
    <lineage>
        <taxon>Bacteria</taxon>
        <taxon>Pseudomonadati</taxon>
        <taxon>Myxococcota</taxon>
        <taxon>Myxococcia</taxon>
        <taxon>Myxococcales</taxon>
        <taxon>Cystobacterineae</taxon>
        <taxon>Archangiaceae</taxon>
        <taxon>Melittangium</taxon>
    </lineage>
</organism>
<dbReference type="GO" id="GO:0016788">
    <property type="term" value="F:hydrolase activity, acting on ester bonds"/>
    <property type="evidence" value="ECO:0007669"/>
    <property type="project" value="InterPro"/>
</dbReference>